<protein>
    <recommendedName>
        <fullName evidence="4">BEN domain-containing protein</fullName>
    </recommendedName>
</protein>
<name>A0AA39C5N3_MICHY</name>
<sequence length="311" mass="35247">MNARKLHVDDSTNVSNDPTDKVSHSHLLTALRKDTEKENQKEISNARKLHVDDSTNVSHDPTDKVNHSHLMPKNNEVAKCSVCNSLPQRNHVEFFQNALCHSQKSAESTSNSVVCAVESAEIHDILPHWKIPEFGKIELGKKSGLWLKESEIDFITYNTSSQNPNEAIRKLFKLTLGEQNIHKYCAVGSKNTSKMGIPCWDSTNNSDLKTAIFKFVKKTFPICNMDKFNRVINLMCSSAAIKIANRKSLQSKPDESLTSKQLYEDEIYSHPLRTTQQPPQMMPEEQQLFAQNENMHPPGDNMFGFINLLPL</sequence>
<gene>
    <name evidence="2" type="ORF">PV327_011189</name>
</gene>
<reference evidence="2" key="2">
    <citation type="submission" date="2023-03" db="EMBL/GenBank/DDBJ databases">
        <authorList>
            <person name="Inwood S.N."/>
            <person name="Skelly J.G."/>
            <person name="Guhlin J."/>
            <person name="Harrop T.W.R."/>
            <person name="Goldson S.G."/>
            <person name="Dearden P.K."/>
        </authorList>
    </citation>
    <scope>NUCLEOTIDE SEQUENCE</scope>
    <source>
        <strain evidence="2">Lincoln</strain>
        <tissue evidence="2">Whole body</tissue>
    </source>
</reference>
<evidence type="ECO:0000313" key="3">
    <source>
        <dbReference type="Proteomes" id="UP001168972"/>
    </source>
</evidence>
<evidence type="ECO:0000256" key="1">
    <source>
        <dbReference type="SAM" id="MobiDB-lite"/>
    </source>
</evidence>
<proteinExistence type="predicted"/>
<feature type="region of interest" description="Disordered" evidence="1">
    <location>
        <begin position="1"/>
        <end position="69"/>
    </location>
</feature>
<accession>A0AA39C5N3</accession>
<dbReference type="Proteomes" id="UP001168972">
    <property type="component" value="Unassembled WGS sequence"/>
</dbReference>
<evidence type="ECO:0008006" key="4">
    <source>
        <dbReference type="Google" id="ProtNLM"/>
    </source>
</evidence>
<feature type="compositionally biased region" description="Basic and acidic residues" evidence="1">
    <location>
        <begin position="1"/>
        <end position="10"/>
    </location>
</feature>
<keyword evidence="3" id="KW-1185">Reference proteome</keyword>
<evidence type="ECO:0000313" key="2">
    <source>
        <dbReference type="EMBL" id="KAK0158059.1"/>
    </source>
</evidence>
<comment type="caution">
    <text evidence="2">The sequence shown here is derived from an EMBL/GenBank/DDBJ whole genome shotgun (WGS) entry which is preliminary data.</text>
</comment>
<reference evidence="2" key="1">
    <citation type="journal article" date="2023" name="bioRxiv">
        <title>Scaffold-level genome assemblies of two parasitoid biocontrol wasps reveal the parthenogenesis mechanism and an associated novel virus.</title>
        <authorList>
            <person name="Inwood S."/>
            <person name="Skelly J."/>
            <person name="Guhlin J."/>
            <person name="Harrop T."/>
            <person name="Goldson S."/>
            <person name="Dearden P."/>
        </authorList>
    </citation>
    <scope>NUCLEOTIDE SEQUENCE</scope>
    <source>
        <strain evidence="2">Lincoln</strain>
        <tissue evidence="2">Whole body</tissue>
    </source>
</reference>
<organism evidence="2 3">
    <name type="scientific">Microctonus hyperodae</name>
    <name type="common">Parasitoid wasp</name>
    <dbReference type="NCBI Taxonomy" id="165561"/>
    <lineage>
        <taxon>Eukaryota</taxon>
        <taxon>Metazoa</taxon>
        <taxon>Ecdysozoa</taxon>
        <taxon>Arthropoda</taxon>
        <taxon>Hexapoda</taxon>
        <taxon>Insecta</taxon>
        <taxon>Pterygota</taxon>
        <taxon>Neoptera</taxon>
        <taxon>Endopterygota</taxon>
        <taxon>Hymenoptera</taxon>
        <taxon>Apocrita</taxon>
        <taxon>Ichneumonoidea</taxon>
        <taxon>Braconidae</taxon>
        <taxon>Euphorinae</taxon>
        <taxon>Microctonus</taxon>
    </lineage>
</organism>
<feature type="compositionally biased region" description="Basic and acidic residues" evidence="1">
    <location>
        <begin position="31"/>
        <end position="53"/>
    </location>
</feature>
<dbReference type="AlphaFoldDB" id="A0AA39C5N3"/>
<dbReference type="EMBL" id="JAQQBR010001992">
    <property type="protein sequence ID" value="KAK0158059.1"/>
    <property type="molecule type" value="Genomic_DNA"/>
</dbReference>